<dbReference type="GO" id="GO:0005987">
    <property type="term" value="P:sucrose catabolic process"/>
    <property type="evidence" value="ECO:0007669"/>
    <property type="project" value="TreeGrafter"/>
</dbReference>
<dbReference type="InterPro" id="IPR023296">
    <property type="entry name" value="Glyco_hydro_beta-prop_sf"/>
</dbReference>
<keyword evidence="2 6" id="KW-0378">Hydrolase</keyword>
<dbReference type="InterPro" id="IPR013148">
    <property type="entry name" value="Glyco_hydro_32_N"/>
</dbReference>
<sequence>MVYFGGEYHPFYPYNPFGVRWGPMIWGHALSRHLAYWHERPPTINGEDNTMIFSGSCVVDKTNSSGFGRGSTPPSTSSHSGPLPFTDTSAGPRWPQTVYPDWVPRQLIGSILK</sequence>
<dbReference type="GO" id="GO:0004575">
    <property type="term" value="F:sucrose alpha-glucosidase activity"/>
    <property type="evidence" value="ECO:0007669"/>
    <property type="project" value="TreeGrafter"/>
</dbReference>
<keyword evidence="3" id="KW-0326">Glycosidase</keyword>
<evidence type="ECO:0000256" key="1">
    <source>
        <dbReference type="ARBA" id="ARBA00009902"/>
    </source>
</evidence>
<protein>
    <submittedName>
        <fullName evidence="6">Glycoside hydrolase family 32 protein</fullName>
    </submittedName>
</protein>
<dbReference type="Gene3D" id="2.115.10.20">
    <property type="entry name" value="Glycosyl hydrolase domain, family 43"/>
    <property type="match status" value="1"/>
</dbReference>
<evidence type="ECO:0000256" key="3">
    <source>
        <dbReference type="ARBA" id="ARBA00023295"/>
    </source>
</evidence>
<dbReference type="Proteomes" id="UP000477386">
    <property type="component" value="Unassembled WGS sequence"/>
</dbReference>
<feature type="domain" description="Glycosyl hydrolase family 32 N-terminal" evidence="5">
    <location>
        <begin position="1"/>
        <end position="63"/>
    </location>
</feature>
<dbReference type="AlphaFoldDB" id="A0A6M0IJH0"/>
<dbReference type="EMBL" id="JAAGNZ010000001">
    <property type="protein sequence ID" value="NEU67113.1"/>
    <property type="molecule type" value="Genomic_DNA"/>
</dbReference>
<keyword evidence="7" id="KW-1185">Reference proteome</keyword>
<feature type="compositionally biased region" description="Low complexity" evidence="4">
    <location>
        <begin position="64"/>
        <end position="84"/>
    </location>
</feature>
<name>A0A6M0IJH0_9BACT</name>
<feature type="region of interest" description="Disordered" evidence="4">
    <location>
        <begin position="64"/>
        <end position="93"/>
    </location>
</feature>
<evidence type="ECO:0000256" key="4">
    <source>
        <dbReference type="SAM" id="MobiDB-lite"/>
    </source>
</evidence>
<evidence type="ECO:0000313" key="7">
    <source>
        <dbReference type="Proteomes" id="UP000477386"/>
    </source>
</evidence>
<comment type="caution">
    <text evidence="6">The sequence shown here is derived from an EMBL/GenBank/DDBJ whole genome shotgun (WGS) entry which is preliminary data.</text>
</comment>
<dbReference type="SUPFAM" id="SSF75005">
    <property type="entry name" value="Arabinanase/levansucrase/invertase"/>
    <property type="match status" value="1"/>
</dbReference>
<dbReference type="PANTHER" id="PTHR42800:SF1">
    <property type="entry name" value="EXOINULINASE INUD (AFU_ORTHOLOGUE AFUA_5G00480)"/>
    <property type="match status" value="1"/>
</dbReference>
<evidence type="ECO:0000313" key="6">
    <source>
        <dbReference type="EMBL" id="NEU67113.1"/>
    </source>
</evidence>
<dbReference type="PANTHER" id="PTHR42800">
    <property type="entry name" value="EXOINULINASE INUD (AFU_ORTHOLOGUE AFUA_5G00480)"/>
    <property type="match status" value="1"/>
</dbReference>
<comment type="similarity">
    <text evidence="1">Belongs to the glycosyl hydrolase 32 family.</text>
</comment>
<reference evidence="6 7" key="1">
    <citation type="submission" date="2020-02" db="EMBL/GenBank/DDBJ databases">
        <title>Draft genome sequence of two Spirosoma agri KCTC 52727 and Spirosoma terrae KCTC 52035.</title>
        <authorList>
            <person name="Rojas J."/>
            <person name="Ambika Manirajan B."/>
            <person name="Ratering S."/>
            <person name="Suarez C."/>
            <person name="Schnell S."/>
        </authorList>
    </citation>
    <scope>NUCLEOTIDE SEQUENCE [LARGE SCALE GENOMIC DNA]</scope>
    <source>
        <strain evidence="6 7">KCTC 52727</strain>
    </source>
</reference>
<dbReference type="GO" id="GO:0005737">
    <property type="term" value="C:cytoplasm"/>
    <property type="evidence" value="ECO:0007669"/>
    <property type="project" value="TreeGrafter"/>
</dbReference>
<dbReference type="Pfam" id="PF00251">
    <property type="entry name" value="Glyco_hydro_32N"/>
    <property type="match status" value="1"/>
</dbReference>
<accession>A0A6M0IJH0</accession>
<proteinExistence type="inferred from homology"/>
<evidence type="ECO:0000256" key="2">
    <source>
        <dbReference type="ARBA" id="ARBA00022801"/>
    </source>
</evidence>
<evidence type="ECO:0000259" key="5">
    <source>
        <dbReference type="Pfam" id="PF00251"/>
    </source>
</evidence>
<gene>
    <name evidence="6" type="ORF">GK091_09505</name>
</gene>
<organism evidence="6 7">
    <name type="scientific">Spirosoma agri</name>
    <dbReference type="NCBI Taxonomy" id="1987381"/>
    <lineage>
        <taxon>Bacteria</taxon>
        <taxon>Pseudomonadati</taxon>
        <taxon>Bacteroidota</taxon>
        <taxon>Cytophagia</taxon>
        <taxon>Cytophagales</taxon>
        <taxon>Cytophagaceae</taxon>
        <taxon>Spirosoma</taxon>
    </lineage>
</organism>